<name>A0A914SE90_PAREQ</name>
<proteinExistence type="predicted"/>
<dbReference type="WBParaSite" id="PEQ_0001237601-mRNA-1">
    <property type="protein sequence ID" value="PEQ_0001237601-mRNA-1"/>
    <property type="gene ID" value="PEQ_0001237601"/>
</dbReference>
<reference evidence="2" key="1">
    <citation type="submission" date="2022-11" db="UniProtKB">
        <authorList>
            <consortium name="WormBaseParasite"/>
        </authorList>
    </citation>
    <scope>IDENTIFICATION</scope>
</reference>
<dbReference type="AlphaFoldDB" id="A0A914SE90"/>
<evidence type="ECO:0000313" key="2">
    <source>
        <dbReference type="WBParaSite" id="PEQ_0001237601-mRNA-1"/>
    </source>
</evidence>
<keyword evidence="1" id="KW-1185">Reference proteome</keyword>
<dbReference type="Proteomes" id="UP000887564">
    <property type="component" value="Unplaced"/>
</dbReference>
<protein>
    <submittedName>
        <fullName evidence="2">DUF4211 domain-containing protein</fullName>
    </submittedName>
</protein>
<organism evidence="1 2">
    <name type="scientific">Parascaris equorum</name>
    <name type="common">Equine roundworm</name>
    <dbReference type="NCBI Taxonomy" id="6256"/>
    <lineage>
        <taxon>Eukaryota</taxon>
        <taxon>Metazoa</taxon>
        <taxon>Ecdysozoa</taxon>
        <taxon>Nematoda</taxon>
        <taxon>Chromadorea</taxon>
        <taxon>Rhabditida</taxon>
        <taxon>Spirurina</taxon>
        <taxon>Ascaridomorpha</taxon>
        <taxon>Ascaridoidea</taxon>
        <taxon>Ascarididae</taxon>
        <taxon>Parascaris</taxon>
    </lineage>
</organism>
<accession>A0A914SE90</accession>
<evidence type="ECO:0000313" key="1">
    <source>
        <dbReference type="Proteomes" id="UP000887564"/>
    </source>
</evidence>
<sequence length="153" mass="17598">MRLNVILIGQCFASEDNPSEAKNVENVIIADWNYLRALNDIDRVNQEKKEKVQSRVKWVERYVDMLHFYSSCVACDAEGGGLSCQACGKRTVERVIQLFSNEGYDYDTLESEEMRYTGSGSPMPAMVHFCMKYLCVVYSFTLFFQVTSLERLN</sequence>